<keyword evidence="7" id="KW-0408">Iron</keyword>
<comment type="similarity">
    <text evidence="1">Belongs to the prokaryotic molybdopterin-containing oxidoreductase family.</text>
</comment>
<dbReference type="SMART" id="SM00926">
    <property type="entry name" value="Molybdop_Fe4S4"/>
    <property type="match status" value="1"/>
</dbReference>
<dbReference type="InterPro" id="IPR006656">
    <property type="entry name" value="Mopterin_OxRdtase"/>
</dbReference>
<evidence type="ECO:0000256" key="2">
    <source>
        <dbReference type="ARBA" id="ARBA00022485"/>
    </source>
</evidence>
<evidence type="ECO:0000256" key="4">
    <source>
        <dbReference type="ARBA" id="ARBA00022723"/>
    </source>
</evidence>
<organism evidence="10 11">
    <name type="scientific">Infirmifilum lucidum</name>
    <dbReference type="NCBI Taxonomy" id="2776706"/>
    <lineage>
        <taxon>Archaea</taxon>
        <taxon>Thermoproteota</taxon>
        <taxon>Thermoprotei</taxon>
        <taxon>Thermofilales</taxon>
        <taxon>Thermofilaceae</taxon>
        <taxon>Infirmifilum</taxon>
    </lineage>
</organism>
<evidence type="ECO:0000256" key="3">
    <source>
        <dbReference type="ARBA" id="ARBA00022505"/>
    </source>
</evidence>
<reference evidence="10 11" key="1">
    <citation type="submission" date="2020-10" db="EMBL/GenBank/DDBJ databases">
        <title>Thermofilum lucidum 3507LT sp. nov. a novel member of Thermofilaceae family isolated from Chile hot spring, and proposal of description order Thermofilales.</title>
        <authorList>
            <person name="Zayulina K.S."/>
            <person name="Elcheninov A.G."/>
            <person name="Toshchakov S.V."/>
            <person name="Kublanov I.V."/>
        </authorList>
    </citation>
    <scope>NUCLEOTIDE SEQUENCE [LARGE SCALE GENOMIC DNA]</scope>
    <source>
        <strain evidence="10 11">3507LT</strain>
    </source>
</reference>
<evidence type="ECO:0000256" key="6">
    <source>
        <dbReference type="ARBA" id="ARBA00023002"/>
    </source>
</evidence>
<keyword evidence="4" id="KW-0479">Metal-binding</keyword>
<dbReference type="Gene3D" id="3.40.50.740">
    <property type="match status" value="2"/>
</dbReference>
<dbReference type="RefSeq" id="WP_192819143.1">
    <property type="nucleotide sequence ID" value="NZ_CP062310.1"/>
</dbReference>
<protein>
    <submittedName>
        <fullName evidence="10">Molybdopterin-dependent oxidoreductase</fullName>
    </submittedName>
</protein>
<gene>
    <name evidence="10" type="ORF">IG193_01535</name>
</gene>
<dbReference type="InterPro" id="IPR006657">
    <property type="entry name" value="MoPterin_dinucl-bd_dom"/>
</dbReference>
<keyword evidence="11" id="KW-1185">Reference proteome</keyword>
<feature type="domain" description="4Fe-4S Mo/W bis-MGD-type" evidence="9">
    <location>
        <begin position="42"/>
        <end position="93"/>
    </location>
</feature>
<proteinExistence type="inferred from homology"/>
<keyword evidence="6" id="KW-0560">Oxidoreductase</keyword>
<evidence type="ECO:0000256" key="7">
    <source>
        <dbReference type="ARBA" id="ARBA00023004"/>
    </source>
</evidence>
<dbReference type="KEGG" id="thel:IG193_01535"/>
<dbReference type="InterPro" id="IPR050612">
    <property type="entry name" value="Prok_Mopterin_Oxidored"/>
</dbReference>
<evidence type="ECO:0000313" key="10">
    <source>
        <dbReference type="EMBL" id="QOJ79171.1"/>
    </source>
</evidence>
<evidence type="ECO:0000313" key="11">
    <source>
        <dbReference type="Proteomes" id="UP000594121"/>
    </source>
</evidence>
<dbReference type="PANTHER" id="PTHR43742:SF9">
    <property type="entry name" value="TETRATHIONATE REDUCTASE SUBUNIT A"/>
    <property type="match status" value="1"/>
</dbReference>
<dbReference type="Pfam" id="PF01568">
    <property type="entry name" value="Molydop_binding"/>
    <property type="match status" value="1"/>
</dbReference>
<evidence type="ECO:0000256" key="5">
    <source>
        <dbReference type="ARBA" id="ARBA00022729"/>
    </source>
</evidence>
<dbReference type="PANTHER" id="PTHR43742">
    <property type="entry name" value="TRIMETHYLAMINE-N-OXIDE REDUCTASE"/>
    <property type="match status" value="1"/>
</dbReference>
<dbReference type="Gene3D" id="2.20.25.90">
    <property type="entry name" value="ADC-like domains"/>
    <property type="match status" value="1"/>
</dbReference>
<dbReference type="Pfam" id="PF00384">
    <property type="entry name" value="Molybdopterin"/>
    <property type="match status" value="1"/>
</dbReference>
<keyword evidence="5" id="KW-0732">Signal</keyword>
<dbReference type="GO" id="GO:0051539">
    <property type="term" value="F:4 iron, 4 sulfur cluster binding"/>
    <property type="evidence" value="ECO:0007669"/>
    <property type="project" value="UniProtKB-KW"/>
</dbReference>
<evidence type="ECO:0000256" key="8">
    <source>
        <dbReference type="ARBA" id="ARBA00023014"/>
    </source>
</evidence>
<keyword evidence="3" id="KW-0500">Molybdenum</keyword>
<dbReference type="InterPro" id="IPR009010">
    <property type="entry name" value="Asp_de-COase-like_dom_sf"/>
</dbReference>
<evidence type="ECO:0000259" key="9">
    <source>
        <dbReference type="SMART" id="SM00926"/>
    </source>
</evidence>
<evidence type="ECO:0000256" key="1">
    <source>
        <dbReference type="ARBA" id="ARBA00010312"/>
    </source>
</evidence>
<dbReference type="CDD" id="cd02775">
    <property type="entry name" value="MopB_CT"/>
    <property type="match status" value="1"/>
</dbReference>
<dbReference type="AlphaFoldDB" id="A0A7L9FHN7"/>
<dbReference type="InParanoid" id="A0A7L9FHN7"/>
<dbReference type="SUPFAM" id="SSF53706">
    <property type="entry name" value="Formate dehydrogenase/DMSO reductase, domains 1-3"/>
    <property type="match status" value="1"/>
</dbReference>
<keyword evidence="2" id="KW-0004">4Fe-4S</keyword>
<dbReference type="InterPro" id="IPR006963">
    <property type="entry name" value="Mopterin_OxRdtase_4Fe-4S_dom"/>
</dbReference>
<accession>A0A7L9FHN7</accession>
<dbReference type="GeneID" id="59148537"/>
<dbReference type="Gene3D" id="2.40.40.20">
    <property type="match status" value="1"/>
</dbReference>
<keyword evidence="8" id="KW-0411">Iron-sulfur</keyword>
<name>A0A7L9FHN7_9CREN</name>
<dbReference type="Gene3D" id="3.40.228.10">
    <property type="entry name" value="Dimethylsulfoxide Reductase, domain 2"/>
    <property type="match status" value="1"/>
</dbReference>
<dbReference type="GO" id="GO:0046872">
    <property type="term" value="F:metal ion binding"/>
    <property type="evidence" value="ECO:0007669"/>
    <property type="project" value="UniProtKB-KW"/>
</dbReference>
<dbReference type="GO" id="GO:0043546">
    <property type="term" value="F:molybdopterin cofactor binding"/>
    <property type="evidence" value="ECO:0007669"/>
    <property type="project" value="InterPro"/>
</dbReference>
<dbReference type="EMBL" id="CP062310">
    <property type="protein sequence ID" value="QOJ79171.1"/>
    <property type="molecule type" value="Genomic_DNA"/>
</dbReference>
<dbReference type="Pfam" id="PF04879">
    <property type="entry name" value="Molybdop_Fe4S4"/>
    <property type="match status" value="1"/>
</dbReference>
<sequence>MSEITRRDAIKLGALLAAASAVKWPVSLVVKPPEQEQSLAVEEKVPVMCNMCGAGCGLYFVRKGKVMYFEPNLEHPQPGLCARAASSIQLWNHPLRLKKPLKRVGERGEAKFQEVDWETALNEISQKLRDIVAKYGPESVVFTYHDFYAWHMPLIAFTLGTPNYVQHASCCHNASTYARGLVLGAGGPPTADPDYENARYIVFVGRVLNAAMGMVQRLQKARERGVKLVFVDPRMGNAAMSEAEWIPIIPGTDAAFLLSMVHVIIQEKLYDEAWVKKYTNACFLIKQDGTPVTGKDVGKDTTDYVVYDLDAKDFVSYKAAKNPALEWEGDAPNVGRVRTAFLLLRDRAALYPPEEAEKITGVPADTIRRIAREFATSRGVVEDGWWTSKNANDSDAFRAALILNALVGSIDTRGGLYVQLGAKFPASATAAPDKVTTITGGTLPPIKAKRIDTLKYPAVPHVFDAVLDAVITGQPYPVKALIIVGTEPFTRDVNTQKLVETLKKLELVVVIDVVPNDSVDWADYVLPDNVYLEREELATVKWTPHAAVQLSHKVLDPPPGVDARNGFWIMMEIVRRTVPDRAAAVGYTEKYADYHKFEEFETLVKRKVLESLSKAWNVPVEEIEKALEEKGFYVLKYWIPRAGPGALKTPSGLVEIYSLKALDYKDDPLPKWKPPPYKKPAAPNEFYLVNGRDQFVTAHAVWTKNIIFLVDRRVWMNPRDAERLGIKDGDLVELEGLDNGFKQRARVKVTNRVREGVLFVYNRAGGRTSRLIAGEYEVMREGINPNKFTLSWLEPLNGSTGLNSTVRVTRVGA</sequence>
<dbReference type="Proteomes" id="UP000594121">
    <property type="component" value="Chromosome"/>
</dbReference>
<dbReference type="SUPFAM" id="SSF50692">
    <property type="entry name" value="ADC-like"/>
    <property type="match status" value="1"/>
</dbReference>
<dbReference type="GO" id="GO:0016491">
    <property type="term" value="F:oxidoreductase activity"/>
    <property type="evidence" value="ECO:0007669"/>
    <property type="project" value="UniProtKB-KW"/>
</dbReference>